<proteinExistence type="predicted"/>
<feature type="region of interest" description="Disordered" evidence="1">
    <location>
        <begin position="63"/>
        <end position="83"/>
    </location>
</feature>
<feature type="compositionally biased region" description="Polar residues" evidence="1">
    <location>
        <begin position="63"/>
        <end position="81"/>
    </location>
</feature>
<dbReference type="Proteomes" id="UP001164929">
    <property type="component" value="Chromosome 9"/>
</dbReference>
<protein>
    <submittedName>
        <fullName evidence="2">Uncharacterized protein</fullName>
    </submittedName>
</protein>
<accession>A0AAD6MG20</accession>
<organism evidence="2 3">
    <name type="scientific">Populus alba x Populus x berolinensis</name>
    <dbReference type="NCBI Taxonomy" id="444605"/>
    <lineage>
        <taxon>Eukaryota</taxon>
        <taxon>Viridiplantae</taxon>
        <taxon>Streptophyta</taxon>
        <taxon>Embryophyta</taxon>
        <taxon>Tracheophyta</taxon>
        <taxon>Spermatophyta</taxon>
        <taxon>Magnoliopsida</taxon>
        <taxon>eudicotyledons</taxon>
        <taxon>Gunneridae</taxon>
        <taxon>Pentapetalae</taxon>
        <taxon>rosids</taxon>
        <taxon>fabids</taxon>
        <taxon>Malpighiales</taxon>
        <taxon>Salicaceae</taxon>
        <taxon>Saliceae</taxon>
        <taxon>Populus</taxon>
    </lineage>
</organism>
<name>A0AAD6MG20_9ROSI</name>
<keyword evidence="3" id="KW-1185">Reference proteome</keyword>
<comment type="caution">
    <text evidence="2">The sequence shown here is derived from an EMBL/GenBank/DDBJ whole genome shotgun (WGS) entry which is preliminary data.</text>
</comment>
<sequence>MIPSFFVQGDAGSYYAVSLKHSGSEEDKSLRRKQDKKHTKLFMLSKHPKKLQQSQKFTLASSIDKSKTSWPHHNSQELSVETTKEKTLTNAYNYSNSMWSGVRINENSKCTNKHLTSSRALSGSEKRSYMQ</sequence>
<gene>
    <name evidence="2" type="ORF">NC653_022705</name>
</gene>
<dbReference type="AlphaFoldDB" id="A0AAD6MG20"/>
<evidence type="ECO:0000256" key="1">
    <source>
        <dbReference type="SAM" id="MobiDB-lite"/>
    </source>
</evidence>
<evidence type="ECO:0000313" key="3">
    <source>
        <dbReference type="Proteomes" id="UP001164929"/>
    </source>
</evidence>
<dbReference type="EMBL" id="JAQIZT010000009">
    <property type="protein sequence ID" value="KAJ6984509.1"/>
    <property type="molecule type" value="Genomic_DNA"/>
</dbReference>
<reference evidence="2" key="1">
    <citation type="journal article" date="2023" name="Mol. Ecol. Resour.">
        <title>Chromosome-level genome assembly of a triploid poplar Populus alba 'Berolinensis'.</title>
        <authorList>
            <person name="Chen S."/>
            <person name="Yu Y."/>
            <person name="Wang X."/>
            <person name="Wang S."/>
            <person name="Zhang T."/>
            <person name="Zhou Y."/>
            <person name="He R."/>
            <person name="Meng N."/>
            <person name="Wang Y."/>
            <person name="Liu W."/>
            <person name="Liu Z."/>
            <person name="Liu J."/>
            <person name="Guo Q."/>
            <person name="Huang H."/>
            <person name="Sederoff R.R."/>
            <person name="Wang G."/>
            <person name="Qu G."/>
            <person name="Chen S."/>
        </authorList>
    </citation>
    <scope>NUCLEOTIDE SEQUENCE</scope>
    <source>
        <strain evidence="2">SC-2020</strain>
    </source>
</reference>
<evidence type="ECO:0000313" key="2">
    <source>
        <dbReference type="EMBL" id="KAJ6984509.1"/>
    </source>
</evidence>